<protein>
    <submittedName>
        <fullName evidence="1">Uncharacterized protein</fullName>
    </submittedName>
</protein>
<dbReference type="Proteomes" id="UP000501690">
    <property type="component" value="Linkage Group LG2"/>
</dbReference>
<evidence type="ECO:0000313" key="3">
    <source>
        <dbReference type="Proteomes" id="UP000501690"/>
    </source>
</evidence>
<keyword evidence="3" id="KW-1185">Reference proteome</keyword>
<evidence type="ECO:0000313" key="1">
    <source>
        <dbReference type="EMBL" id="QCD84120.1"/>
    </source>
</evidence>
<proteinExistence type="predicted"/>
<gene>
    <name evidence="1" type="ORF">DEO72_LG2g4470</name>
    <name evidence="2" type="ORF">DEO72_LG2g4471</name>
</gene>
<name>A0A4D6L6L9_VIGUN</name>
<dbReference type="EMBL" id="CP039346">
    <property type="protein sequence ID" value="QCD84120.1"/>
    <property type="molecule type" value="Genomic_DNA"/>
</dbReference>
<dbReference type="AlphaFoldDB" id="A0A4D6L6L9"/>
<reference evidence="1 3" key="1">
    <citation type="submission" date="2019-04" db="EMBL/GenBank/DDBJ databases">
        <title>An improved genome assembly and genetic linkage map for asparagus bean, Vigna unguiculata ssp. sesquipedialis.</title>
        <authorList>
            <person name="Xia Q."/>
            <person name="Zhang R."/>
            <person name="Dong Y."/>
        </authorList>
    </citation>
    <scope>NUCLEOTIDE SEQUENCE [LARGE SCALE GENOMIC DNA]</scope>
    <source>
        <tissue evidence="1">Leaf</tissue>
    </source>
</reference>
<dbReference type="EMBL" id="CP039346">
    <property type="protein sequence ID" value="QCD84121.1"/>
    <property type="molecule type" value="Genomic_DNA"/>
</dbReference>
<accession>A0A4D6L6L9</accession>
<sequence>MNFWGVSAHLAQARNRIVVRLCSMDSLRRGTHVLSDRVPAQARGTRLSEKLQLRRVCSDISPLRRVFCVDRRGDFAQARPSRLSEPSHMNLSSTLAQARKLSLSETGLIA</sequence>
<organism evidence="1 3">
    <name type="scientific">Vigna unguiculata</name>
    <name type="common">Cowpea</name>
    <dbReference type="NCBI Taxonomy" id="3917"/>
    <lineage>
        <taxon>Eukaryota</taxon>
        <taxon>Viridiplantae</taxon>
        <taxon>Streptophyta</taxon>
        <taxon>Embryophyta</taxon>
        <taxon>Tracheophyta</taxon>
        <taxon>Spermatophyta</taxon>
        <taxon>Magnoliopsida</taxon>
        <taxon>eudicotyledons</taxon>
        <taxon>Gunneridae</taxon>
        <taxon>Pentapetalae</taxon>
        <taxon>rosids</taxon>
        <taxon>fabids</taxon>
        <taxon>Fabales</taxon>
        <taxon>Fabaceae</taxon>
        <taxon>Papilionoideae</taxon>
        <taxon>50 kb inversion clade</taxon>
        <taxon>NPAAA clade</taxon>
        <taxon>indigoferoid/millettioid clade</taxon>
        <taxon>Phaseoleae</taxon>
        <taxon>Vigna</taxon>
    </lineage>
</organism>
<evidence type="ECO:0000313" key="2">
    <source>
        <dbReference type="EMBL" id="QCD84121.1"/>
    </source>
</evidence>